<protein>
    <submittedName>
        <fullName evidence="3">Uncharacterized protein</fullName>
    </submittedName>
</protein>
<name>A0A9P7VMX0_9AGAR</name>
<gene>
    <name evidence="3" type="ORF">BT62DRAFT_1008338</name>
</gene>
<dbReference type="AlphaFoldDB" id="A0A9P7VMX0"/>
<dbReference type="GeneID" id="66099721"/>
<dbReference type="RefSeq" id="XP_043037633.1">
    <property type="nucleotide sequence ID" value="XM_043177434.1"/>
</dbReference>
<evidence type="ECO:0000256" key="1">
    <source>
        <dbReference type="SAM" id="MobiDB-lite"/>
    </source>
</evidence>
<sequence length="127" mass="13546">MPRVFTFALLLGLLTQVVLCQDTNLREVKQAFDDANISISRFDPMFLLEVSLPQTSCPAVVLKAGVQLPRNATVGPPLFALSGYGIRDGPFVVAAVDPDAPTPQNPKFGTSSEETSNQPAAFQVAPS</sequence>
<keyword evidence="4" id="KW-1185">Reference proteome</keyword>
<organism evidence="3 4">
    <name type="scientific">Guyanagaster necrorhizus</name>
    <dbReference type="NCBI Taxonomy" id="856835"/>
    <lineage>
        <taxon>Eukaryota</taxon>
        <taxon>Fungi</taxon>
        <taxon>Dikarya</taxon>
        <taxon>Basidiomycota</taxon>
        <taxon>Agaricomycotina</taxon>
        <taxon>Agaricomycetes</taxon>
        <taxon>Agaricomycetidae</taxon>
        <taxon>Agaricales</taxon>
        <taxon>Marasmiineae</taxon>
        <taxon>Physalacriaceae</taxon>
        <taxon>Guyanagaster</taxon>
    </lineage>
</organism>
<feature type="region of interest" description="Disordered" evidence="1">
    <location>
        <begin position="97"/>
        <end position="127"/>
    </location>
</feature>
<feature type="signal peptide" evidence="2">
    <location>
        <begin position="1"/>
        <end position="20"/>
    </location>
</feature>
<feature type="compositionally biased region" description="Polar residues" evidence="1">
    <location>
        <begin position="105"/>
        <end position="127"/>
    </location>
</feature>
<dbReference type="OrthoDB" id="2506647at2759"/>
<proteinExistence type="predicted"/>
<accession>A0A9P7VMX0</accession>
<keyword evidence="2" id="KW-0732">Signal</keyword>
<comment type="caution">
    <text evidence="3">The sequence shown here is derived from an EMBL/GenBank/DDBJ whole genome shotgun (WGS) entry which is preliminary data.</text>
</comment>
<dbReference type="EMBL" id="MU250541">
    <property type="protein sequence ID" value="KAG7444133.1"/>
    <property type="molecule type" value="Genomic_DNA"/>
</dbReference>
<evidence type="ECO:0000313" key="4">
    <source>
        <dbReference type="Proteomes" id="UP000812287"/>
    </source>
</evidence>
<dbReference type="InterPro" id="IPR036610">
    <property type="entry name" value="PEBP-like_sf"/>
</dbReference>
<dbReference type="Proteomes" id="UP000812287">
    <property type="component" value="Unassembled WGS sequence"/>
</dbReference>
<evidence type="ECO:0000313" key="3">
    <source>
        <dbReference type="EMBL" id="KAG7444133.1"/>
    </source>
</evidence>
<dbReference type="SUPFAM" id="SSF49777">
    <property type="entry name" value="PEBP-like"/>
    <property type="match status" value="1"/>
</dbReference>
<feature type="chain" id="PRO_5040171660" evidence="2">
    <location>
        <begin position="21"/>
        <end position="127"/>
    </location>
</feature>
<evidence type="ECO:0000256" key="2">
    <source>
        <dbReference type="SAM" id="SignalP"/>
    </source>
</evidence>
<dbReference type="Gene3D" id="3.90.280.10">
    <property type="entry name" value="PEBP-like"/>
    <property type="match status" value="1"/>
</dbReference>
<reference evidence="3" key="1">
    <citation type="submission" date="2020-11" db="EMBL/GenBank/DDBJ databases">
        <title>Adaptations for nitrogen fixation in a non-lichenized fungal sporocarp promotes dispersal by wood-feeding termites.</title>
        <authorList>
            <consortium name="DOE Joint Genome Institute"/>
            <person name="Koch R.A."/>
            <person name="Yoon G."/>
            <person name="Arayal U."/>
            <person name="Lail K."/>
            <person name="Amirebrahimi M."/>
            <person name="Labutti K."/>
            <person name="Lipzen A."/>
            <person name="Riley R."/>
            <person name="Barry K."/>
            <person name="Henrissat B."/>
            <person name="Grigoriev I.V."/>
            <person name="Herr J.R."/>
            <person name="Aime M.C."/>
        </authorList>
    </citation>
    <scope>NUCLEOTIDE SEQUENCE</scope>
    <source>
        <strain evidence="3">MCA 3950</strain>
    </source>
</reference>